<dbReference type="OrthoDB" id="7057921at2"/>
<keyword evidence="1" id="KW-0732">Signal</keyword>
<evidence type="ECO:0000313" key="2">
    <source>
        <dbReference type="EMBL" id="OAT75191.1"/>
    </source>
</evidence>
<protein>
    <recommendedName>
        <fullName evidence="4">DUF2884 domain-containing protein</fullName>
    </recommendedName>
</protein>
<name>A0A1B7KYR9_9ENTR</name>
<reference evidence="3" key="1">
    <citation type="submission" date="2016-05" db="EMBL/GenBank/DDBJ databases">
        <authorList>
            <person name="Behera P."/>
            <person name="Vaishampayan P."/>
            <person name="Singh N."/>
            <person name="Raina V."/>
            <person name="Suar M."/>
            <person name="Pattnaik A."/>
            <person name="Rastogi G."/>
        </authorList>
    </citation>
    <scope>NUCLEOTIDE SEQUENCE [LARGE SCALE GENOMIC DNA]</scope>
    <source>
        <strain evidence="3">MP23</strain>
    </source>
</reference>
<dbReference type="EMBL" id="LYRP01000049">
    <property type="protein sequence ID" value="OAT75191.1"/>
    <property type="molecule type" value="Genomic_DNA"/>
</dbReference>
<evidence type="ECO:0008006" key="4">
    <source>
        <dbReference type="Google" id="ProtNLM"/>
    </source>
</evidence>
<dbReference type="NCBIfam" id="NF007913">
    <property type="entry name" value="PRK10626.1"/>
    <property type="match status" value="1"/>
</dbReference>
<proteinExistence type="predicted"/>
<accession>A0A1B7KYR9</accession>
<feature type="chain" id="PRO_5008596585" description="DUF2884 domain-containing protein" evidence="1">
    <location>
        <begin position="21"/>
        <end position="240"/>
    </location>
</feature>
<dbReference type="AlphaFoldDB" id="A0A1B7KYR9"/>
<dbReference type="InterPro" id="IPR021307">
    <property type="entry name" value="DUF2884"/>
</dbReference>
<evidence type="ECO:0000313" key="3">
    <source>
        <dbReference type="Proteomes" id="UP000078225"/>
    </source>
</evidence>
<evidence type="ECO:0000256" key="1">
    <source>
        <dbReference type="SAM" id="SignalP"/>
    </source>
</evidence>
<dbReference type="Pfam" id="PF11101">
    <property type="entry name" value="DUF2884"/>
    <property type="match status" value="1"/>
</dbReference>
<dbReference type="Proteomes" id="UP000078225">
    <property type="component" value="Unassembled WGS sequence"/>
</dbReference>
<dbReference type="STRING" id="1691903.A9B99_16895"/>
<gene>
    <name evidence="2" type="ORF">A9B99_16895</name>
</gene>
<feature type="signal peptide" evidence="1">
    <location>
        <begin position="1"/>
        <end position="20"/>
    </location>
</feature>
<organism evidence="2 3">
    <name type="scientific">Mangrovibacter phragmitis</name>
    <dbReference type="NCBI Taxonomy" id="1691903"/>
    <lineage>
        <taxon>Bacteria</taxon>
        <taxon>Pseudomonadati</taxon>
        <taxon>Pseudomonadota</taxon>
        <taxon>Gammaproteobacteria</taxon>
        <taxon>Enterobacterales</taxon>
        <taxon>Enterobacteriaceae</taxon>
        <taxon>Mangrovibacter</taxon>
    </lineage>
</organism>
<keyword evidence="3" id="KW-1185">Reference proteome</keyword>
<sequence>MQKLSLALAALLAVSTAAKADYQCSVSPKDDVVINPQQVQVVGQHGDLVISPQGDVQFNGKAQSLTASQQQQAVNYQQALRNDLPWIDNGARARVEKGRAALDKIITEQVGESSSMHGRLEKLDAQLKAQMNRIIEHRTDGLAFHYKAIDQVRADGQQLVNQAMGGILQDSINEMGAKALTSGNSKGGLQGILGNLGGMQNAIQQEWNNQQADFKQFGKDVCSRVISLEDQRKALVKGLK</sequence>
<dbReference type="RefSeq" id="WP_064601233.1">
    <property type="nucleotide sequence ID" value="NZ_CP134782.1"/>
</dbReference>
<comment type="caution">
    <text evidence="2">The sequence shown here is derived from an EMBL/GenBank/DDBJ whole genome shotgun (WGS) entry which is preliminary data.</text>
</comment>